<reference evidence="9 10" key="1">
    <citation type="submission" date="2018-03" db="EMBL/GenBank/DDBJ databases">
        <title>Aquarubrobacter algicola gen. nov., sp. nov., a novel actinobacterium isolated from shallow eutrophic lake during the end of cyanobacterial harmful algal blooms.</title>
        <authorList>
            <person name="Chun S.J."/>
        </authorList>
    </citation>
    <scope>NUCLEOTIDE SEQUENCE [LARGE SCALE GENOMIC DNA]</scope>
    <source>
        <strain evidence="9 10">Seoho-28</strain>
    </source>
</reference>
<dbReference type="InterPro" id="IPR011049">
    <property type="entry name" value="Serralysin-like_metalloprot_C"/>
</dbReference>
<dbReference type="InterPro" id="IPR011044">
    <property type="entry name" value="Quino_amine_DH_bsu"/>
</dbReference>
<dbReference type="GO" id="GO:0016020">
    <property type="term" value="C:membrane"/>
    <property type="evidence" value="ECO:0007669"/>
    <property type="project" value="UniProtKB-SubCell"/>
</dbReference>
<keyword evidence="5" id="KW-0677">Repeat</keyword>
<accession>A0A2T4UFR9</accession>
<evidence type="ECO:0000313" key="9">
    <source>
        <dbReference type="EMBL" id="PTL56629.1"/>
    </source>
</evidence>
<dbReference type="Gene3D" id="2.150.10.10">
    <property type="entry name" value="Serralysin-like metalloprotease, C-terminal"/>
    <property type="match status" value="6"/>
</dbReference>
<dbReference type="Proteomes" id="UP000240739">
    <property type="component" value="Unassembled WGS sequence"/>
</dbReference>
<comment type="subcellular location">
    <subcellularLocation>
        <location evidence="1">Membrane</location>
    </subcellularLocation>
    <subcellularLocation>
        <location evidence="2">Secreted</location>
    </subcellularLocation>
</comment>
<keyword evidence="7" id="KW-0472">Membrane</keyword>
<dbReference type="GO" id="GO:0005576">
    <property type="term" value="C:extracellular region"/>
    <property type="evidence" value="ECO:0007669"/>
    <property type="project" value="UniProtKB-SubCell"/>
</dbReference>
<feature type="region of interest" description="Disordered" evidence="8">
    <location>
        <begin position="716"/>
        <end position="756"/>
    </location>
</feature>
<keyword evidence="6" id="KW-0843">Virulence</keyword>
<comment type="caution">
    <text evidence="9">The sequence shown here is derived from an EMBL/GenBank/DDBJ whole genome shotgun (WGS) entry which is preliminary data.</text>
</comment>
<dbReference type="PANTHER" id="PTHR38340:SF1">
    <property type="entry name" value="S-LAYER PROTEIN"/>
    <property type="match status" value="1"/>
</dbReference>
<dbReference type="OrthoDB" id="5241624at2"/>
<feature type="region of interest" description="Disordered" evidence="8">
    <location>
        <begin position="555"/>
        <end position="629"/>
    </location>
</feature>
<dbReference type="InterPro" id="IPR015943">
    <property type="entry name" value="WD40/YVTN_repeat-like_dom_sf"/>
</dbReference>
<dbReference type="Pfam" id="PF00353">
    <property type="entry name" value="HemolysinCabind"/>
    <property type="match status" value="9"/>
</dbReference>
<evidence type="ECO:0000256" key="4">
    <source>
        <dbReference type="ARBA" id="ARBA00022656"/>
    </source>
</evidence>
<feature type="compositionally biased region" description="Acidic residues" evidence="8">
    <location>
        <begin position="612"/>
        <end position="621"/>
    </location>
</feature>
<evidence type="ECO:0008006" key="11">
    <source>
        <dbReference type="Google" id="ProtNLM"/>
    </source>
</evidence>
<dbReference type="PRINTS" id="PR01488">
    <property type="entry name" value="RTXTOXINA"/>
</dbReference>
<proteinExistence type="predicted"/>
<gene>
    <name evidence="9" type="ORF">C7Y72_16920</name>
</gene>
<evidence type="ECO:0000256" key="7">
    <source>
        <dbReference type="ARBA" id="ARBA00023136"/>
    </source>
</evidence>
<dbReference type="GO" id="GO:0005509">
    <property type="term" value="F:calcium ion binding"/>
    <property type="evidence" value="ECO:0007669"/>
    <property type="project" value="InterPro"/>
</dbReference>
<evidence type="ECO:0000256" key="8">
    <source>
        <dbReference type="SAM" id="MobiDB-lite"/>
    </source>
</evidence>
<name>A0A2T4UFR9_9ACTN</name>
<dbReference type="EMBL" id="PYYB01000002">
    <property type="protein sequence ID" value="PTL56629.1"/>
    <property type="molecule type" value="Genomic_DNA"/>
</dbReference>
<dbReference type="SUPFAM" id="SSF51120">
    <property type="entry name" value="beta-Roll"/>
    <property type="match status" value="3"/>
</dbReference>
<dbReference type="PANTHER" id="PTHR38340">
    <property type="entry name" value="S-LAYER PROTEIN"/>
    <property type="match status" value="1"/>
</dbReference>
<evidence type="ECO:0000256" key="5">
    <source>
        <dbReference type="ARBA" id="ARBA00022737"/>
    </source>
</evidence>
<dbReference type="AlphaFoldDB" id="A0A2T4UFR9"/>
<dbReference type="InterPro" id="IPR050557">
    <property type="entry name" value="RTX_toxin/Mannuronan_C5-epim"/>
</dbReference>
<dbReference type="PROSITE" id="PS00330">
    <property type="entry name" value="HEMOLYSIN_CALCIUM"/>
    <property type="match status" value="4"/>
</dbReference>
<protein>
    <recommendedName>
        <fullName evidence="11">Calcium-binding protein</fullName>
    </recommendedName>
</protein>
<evidence type="ECO:0000313" key="10">
    <source>
        <dbReference type="Proteomes" id="UP000240739"/>
    </source>
</evidence>
<organism evidence="9 10">
    <name type="scientific">Paraconexibacter algicola</name>
    <dbReference type="NCBI Taxonomy" id="2133960"/>
    <lineage>
        <taxon>Bacteria</taxon>
        <taxon>Bacillati</taxon>
        <taxon>Actinomycetota</taxon>
        <taxon>Thermoleophilia</taxon>
        <taxon>Solirubrobacterales</taxon>
        <taxon>Paraconexibacteraceae</taxon>
        <taxon>Paraconexibacter</taxon>
    </lineage>
</organism>
<dbReference type="Gene3D" id="2.130.10.10">
    <property type="entry name" value="YVTN repeat-like/Quinoprotein amine dehydrogenase"/>
    <property type="match status" value="1"/>
</dbReference>
<keyword evidence="4" id="KW-0800">Toxin</keyword>
<feature type="compositionally biased region" description="Basic and acidic residues" evidence="8">
    <location>
        <begin position="858"/>
        <end position="872"/>
    </location>
</feature>
<feature type="region of interest" description="Disordered" evidence="8">
    <location>
        <begin position="853"/>
        <end position="872"/>
    </location>
</feature>
<dbReference type="GO" id="GO:0090729">
    <property type="term" value="F:toxin activity"/>
    <property type="evidence" value="ECO:0007669"/>
    <property type="project" value="UniProtKB-KW"/>
</dbReference>
<dbReference type="RefSeq" id="WP_107570348.1">
    <property type="nucleotide sequence ID" value="NZ_PYYB01000002.1"/>
</dbReference>
<feature type="region of interest" description="Disordered" evidence="8">
    <location>
        <begin position="170"/>
        <end position="190"/>
    </location>
</feature>
<evidence type="ECO:0000256" key="3">
    <source>
        <dbReference type="ARBA" id="ARBA00022525"/>
    </source>
</evidence>
<keyword evidence="3" id="KW-0964">Secreted</keyword>
<evidence type="ECO:0000256" key="6">
    <source>
        <dbReference type="ARBA" id="ARBA00023026"/>
    </source>
</evidence>
<keyword evidence="10" id="KW-1185">Reference proteome</keyword>
<dbReference type="InterPro" id="IPR001343">
    <property type="entry name" value="Hemolysn_Ca-bd"/>
</dbReference>
<sequence length="959" mass="96613">MPVPLTALTPMLSWVITWVCGSVLRSTGSPTSNVVVVFGVGCATDVSATKKQQNVPCPGWASVRSTTNRIGAGLGPLRTVIFCTVPVAGTVPPPVFAQVQSGCPDATSAWLPAVSTISGRASQPNVPLAGLASDEPATCWAAAGDAAERAAQAARTRTVARMRGSLRASRCRSQCPHAPQPRASSGVGWEMPRSRRPVLAALVLLGALAGLAAPSAQARVLVVADGGRSAVLTDVTTNRVLVRVPVGGVARASAVSPDGTTGYASADDAVAGIDLQTRRLTRRVAVRGVVVALAVSPDGGRLYAVRRGGVDVIDTATFTLVRSIAIPRSSPGPAALSPDGQKLVTVTGARQIGIVNVVEGRFARRLKLAGATGVAFGPTGSIARVLTAGPRGARLLPLDVSRGRLGRPARLKAGVGGGVAVTRDGRRAIVGAAKGRRATAIVDLASGRTIARVAAGAGPGYPATSPDSLRFYVADRGAGTVSVFSTSSLRRLTAQRLARTARPVGVAVQPGIATTYGTEGPDTLSGTRLADRLFGLGGDDTLNGGRGNDQVFAGAGNDVAIGGPSNDVLQGEDGDDRLSGQAGDDTLVGGPGQDAGFGGTGNDQLDGGPDNDYLDGGDGDDTILGGEGDDKIVEAGFGNDRLLDGGPGNDYVDGGRGTDKVVGGDGNDQLFAGPGSETVDGGVGDDLVDGGTGNDLLLGRDGNDVLQGDAGRDRLLGAAGSDELDGGSGDDDLSGGDGDDQIVAGPGQDRVSGGRGADLIRVADGDADTVDCGSGRDTVYVESDAPDRDTLRSCEVVVPVAPEPANDAPPAATVVRGTAGDDTLNGTPGPDTMLGADGFDRLFGLEGDDYVDGENGNDELHGGPGDDRMHGRNDDDVIFGEDGDDYITGDRGADAIDGGPGNDSIFGNLDPDTIQGGDGDDRINVVGGALDVVACGPGTDTVFADADDTVATDCEVVRR</sequence>
<dbReference type="PRINTS" id="PR00313">
    <property type="entry name" value="CABNDNGRPT"/>
</dbReference>
<dbReference type="InterPro" id="IPR003995">
    <property type="entry name" value="RTX_toxin_determinant-A"/>
</dbReference>
<evidence type="ECO:0000256" key="2">
    <source>
        <dbReference type="ARBA" id="ARBA00004613"/>
    </source>
</evidence>
<feature type="compositionally biased region" description="Gly residues" evidence="8">
    <location>
        <begin position="589"/>
        <end position="601"/>
    </location>
</feature>
<dbReference type="SUPFAM" id="SSF50969">
    <property type="entry name" value="YVTN repeat-like/Quinoprotein amine dehydrogenase"/>
    <property type="match status" value="1"/>
</dbReference>
<dbReference type="InterPro" id="IPR018511">
    <property type="entry name" value="Hemolysin-typ_Ca-bd_CS"/>
</dbReference>
<feature type="compositionally biased region" description="Acidic residues" evidence="8">
    <location>
        <begin position="722"/>
        <end position="740"/>
    </location>
</feature>
<evidence type="ECO:0000256" key="1">
    <source>
        <dbReference type="ARBA" id="ARBA00004370"/>
    </source>
</evidence>